<keyword evidence="3" id="KW-0963">Cytoplasm</keyword>
<dbReference type="InterPro" id="IPR042185">
    <property type="entry name" value="Serpin_sf_2"/>
</dbReference>
<accession>A0A8J6DVC6</accession>
<dbReference type="FunFam" id="2.30.39.10:FF:000001">
    <property type="entry name" value="Serpin family B member 2"/>
    <property type="match status" value="1"/>
</dbReference>
<dbReference type="GO" id="GO:0005737">
    <property type="term" value="C:cytoplasm"/>
    <property type="evidence" value="ECO:0007669"/>
    <property type="project" value="UniProtKB-SubCell"/>
</dbReference>
<dbReference type="GO" id="GO:0005615">
    <property type="term" value="C:extracellular space"/>
    <property type="evidence" value="ECO:0007669"/>
    <property type="project" value="InterPro"/>
</dbReference>
<dbReference type="OrthoDB" id="671595at2759"/>
<dbReference type="Pfam" id="PF00079">
    <property type="entry name" value="Serpin"/>
    <property type="match status" value="1"/>
</dbReference>
<reference evidence="11" key="1">
    <citation type="journal article" date="2021" name="Evol. Appl.">
        <title>The genome of the Pyrenean desman and the effects of bottlenecks and inbreeding on the genomic landscape of an endangered species.</title>
        <authorList>
            <person name="Escoda L."/>
            <person name="Castresana J."/>
        </authorList>
    </citation>
    <scope>NUCLEOTIDE SEQUENCE</scope>
    <source>
        <strain evidence="11">IBE-C5619</strain>
    </source>
</reference>
<name>A0A8J6DVC6_GALPY</name>
<evidence type="ECO:0000256" key="2">
    <source>
        <dbReference type="ARBA" id="ARBA00006426"/>
    </source>
</evidence>
<organism evidence="11 12">
    <name type="scientific">Galemys pyrenaicus</name>
    <name type="common">Iberian desman</name>
    <name type="synonym">Pyrenean desman</name>
    <dbReference type="NCBI Taxonomy" id="202257"/>
    <lineage>
        <taxon>Eukaryota</taxon>
        <taxon>Metazoa</taxon>
        <taxon>Chordata</taxon>
        <taxon>Craniata</taxon>
        <taxon>Vertebrata</taxon>
        <taxon>Euteleostomi</taxon>
        <taxon>Mammalia</taxon>
        <taxon>Eutheria</taxon>
        <taxon>Laurasiatheria</taxon>
        <taxon>Eulipotyphla</taxon>
        <taxon>Talpidae</taxon>
        <taxon>Galemys</taxon>
    </lineage>
</organism>
<dbReference type="PROSITE" id="PS00284">
    <property type="entry name" value="SERPIN"/>
    <property type="match status" value="1"/>
</dbReference>
<evidence type="ECO:0000259" key="10">
    <source>
        <dbReference type="SMART" id="SM00093"/>
    </source>
</evidence>
<dbReference type="AlphaFoldDB" id="A0A8J6DVC6"/>
<feature type="domain" description="Serpin" evidence="10">
    <location>
        <begin position="88"/>
        <end position="461"/>
    </location>
</feature>
<dbReference type="InterPro" id="IPR000215">
    <property type="entry name" value="Serpin_fam"/>
</dbReference>
<evidence type="ECO:0000256" key="1">
    <source>
        <dbReference type="ARBA" id="ARBA00004496"/>
    </source>
</evidence>
<evidence type="ECO:0000313" key="12">
    <source>
        <dbReference type="Proteomes" id="UP000700334"/>
    </source>
</evidence>
<dbReference type="FunFam" id="3.30.497.10:FF:000002">
    <property type="entry name" value="Serpin family B member 6"/>
    <property type="match status" value="1"/>
</dbReference>
<keyword evidence="4" id="KW-0646">Protease inhibitor</keyword>
<dbReference type="PANTHER" id="PTHR11461">
    <property type="entry name" value="SERINE PROTEASE INHIBITOR, SERPIN"/>
    <property type="match status" value="1"/>
</dbReference>
<comment type="similarity">
    <text evidence="2">Belongs to the serpin family. Ov-serpin subfamily.</text>
</comment>
<dbReference type="Gene3D" id="2.30.39.10">
    <property type="entry name" value="Alpha-1-antitrypsin, domain 1"/>
    <property type="match status" value="1"/>
</dbReference>
<keyword evidence="5" id="KW-0722">Serine protease inhibitor</keyword>
<sequence length="461" mass="50953">MKLDKYNYSHLQSPAEQRPGELCVSPAGGGAADLPPRDAQPAPAAMGAAPGCPGCCAGPRGRSGPPPPRGHRLTIMDALAEANGSFALDLLRKLGEDSPKNVFFSPMSISSALAMVFLGAKGNTAAQMSQVLSFHRSRGGGGDVHQGFQTLLNEVNRTGTQYVLRTANRLFGEKSFSFLAPFKDACLKFYQAEMEELDFRHAGQECRQHINTWVAEQTEDKIKDLLPPDAVTAMTVLVLVNAIYFKGSWDKQFDKQHTQESPFYVSPGEQKTVQMMFRKSTYKITYIGDIFTQVLMLPYAGQELDMVIMLPDKGRDLRTTCTALSLQVEKALTYEKFLEWTDPEMMDEEEVELFLPRFKLAETYDMAAVLHGLGMTDAFEEGLADFSGMSANRELVLSKAVHKSFVEVNEEGTEAAAASAAVMMLRCARMTTTFRADHPFLFFIQHSKTRGILFCGRFASP</sequence>
<dbReference type="SUPFAM" id="SSF56574">
    <property type="entry name" value="Serpins"/>
    <property type="match status" value="1"/>
</dbReference>
<evidence type="ECO:0000256" key="7">
    <source>
        <dbReference type="ARBA" id="ARBA00038828"/>
    </source>
</evidence>
<dbReference type="Gene3D" id="3.30.497.10">
    <property type="entry name" value="Antithrombin, subunit I, domain 2"/>
    <property type="match status" value="1"/>
</dbReference>
<keyword evidence="6" id="KW-0007">Acetylation</keyword>
<evidence type="ECO:0000256" key="3">
    <source>
        <dbReference type="ARBA" id="ARBA00022490"/>
    </source>
</evidence>
<dbReference type="InterPro" id="IPR023796">
    <property type="entry name" value="Serpin_dom"/>
</dbReference>
<evidence type="ECO:0000256" key="6">
    <source>
        <dbReference type="ARBA" id="ARBA00022990"/>
    </source>
</evidence>
<protein>
    <recommendedName>
        <fullName evidence="8">Serpin B6</fullName>
    </recommendedName>
</protein>
<dbReference type="EMBL" id="JAGFMF010011450">
    <property type="protein sequence ID" value="KAG8522054.1"/>
    <property type="molecule type" value="Genomic_DNA"/>
</dbReference>
<evidence type="ECO:0000256" key="8">
    <source>
        <dbReference type="ARBA" id="ARBA00039202"/>
    </source>
</evidence>
<evidence type="ECO:0000256" key="5">
    <source>
        <dbReference type="ARBA" id="ARBA00022900"/>
    </source>
</evidence>
<gene>
    <name evidence="11" type="ORF">J0S82_020422</name>
</gene>
<evidence type="ECO:0000256" key="9">
    <source>
        <dbReference type="SAM" id="MobiDB-lite"/>
    </source>
</evidence>
<dbReference type="PANTHER" id="PTHR11461:SF204">
    <property type="entry name" value="SERPIN B6"/>
    <property type="match status" value="1"/>
</dbReference>
<feature type="region of interest" description="Disordered" evidence="9">
    <location>
        <begin position="1"/>
        <end position="45"/>
    </location>
</feature>
<dbReference type="InterPro" id="IPR042178">
    <property type="entry name" value="Serpin_sf_1"/>
</dbReference>
<evidence type="ECO:0000256" key="4">
    <source>
        <dbReference type="ARBA" id="ARBA00022690"/>
    </source>
</evidence>
<dbReference type="GO" id="GO:0004867">
    <property type="term" value="F:serine-type endopeptidase inhibitor activity"/>
    <property type="evidence" value="ECO:0007669"/>
    <property type="project" value="UniProtKB-KW"/>
</dbReference>
<dbReference type="Proteomes" id="UP000700334">
    <property type="component" value="Unassembled WGS sequence"/>
</dbReference>
<dbReference type="SMART" id="SM00093">
    <property type="entry name" value="SERPIN"/>
    <property type="match status" value="1"/>
</dbReference>
<comment type="caution">
    <text evidence="11">The sequence shown here is derived from an EMBL/GenBank/DDBJ whole genome shotgun (WGS) entry which is preliminary data.</text>
</comment>
<comment type="subcellular location">
    <subcellularLocation>
        <location evidence="1">Cytoplasm</location>
    </subcellularLocation>
</comment>
<comment type="subunit">
    <text evidence="7">Forms a complex with the monomeric form of beta-tryptase.</text>
</comment>
<dbReference type="InterPro" id="IPR023795">
    <property type="entry name" value="Serpin_CS"/>
</dbReference>
<keyword evidence="12" id="KW-1185">Reference proteome</keyword>
<dbReference type="InterPro" id="IPR036186">
    <property type="entry name" value="Serpin_sf"/>
</dbReference>
<proteinExistence type="inferred from homology"/>
<evidence type="ECO:0000313" key="11">
    <source>
        <dbReference type="EMBL" id="KAG8522054.1"/>
    </source>
</evidence>